<protein>
    <recommendedName>
        <fullName evidence="5">HTH tetR-type domain-containing protein</fullName>
    </recommendedName>
</protein>
<dbReference type="InterPro" id="IPR036271">
    <property type="entry name" value="Tet_transcr_reg_TetR-rel_C_sf"/>
</dbReference>
<evidence type="ECO:0000256" key="1">
    <source>
        <dbReference type="ARBA" id="ARBA00023015"/>
    </source>
</evidence>
<keyword evidence="1" id="KW-0805">Transcription regulation</keyword>
<feature type="DNA-binding region" description="H-T-H motif" evidence="4">
    <location>
        <begin position="58"/>
        <end position="77"/>
    </location>
</feature>
<comment type="caution">
    <text evidence="6">The sequence shown here is derived from an EMBL/GenBank/DDBJ whole genome shotgun (WGS) entry which is preliminary data.</text>
</comment>
<accession>A0ABQ2YMS6</accession>
<keyword evidence="2 4" id="KW-0238">DNA-binding</keyword>
<gene>
    <name evidence="6" type="ORF">GCM10007160_15830</name>
</gene>
<feature type="domain" description="HTH tetR-type" evidence="5">
    <location>
        <begin position="35"/>
        <end position="95"/>
    </location>
</feature>
<dbReference type="InterPro" id="IPR009057">
    <property type="entry name" value="Homeodomain-like_sf"/>
</dbReference>
<evidence type="ECO:0000256" key="2">
    <source>
        <dbReference type="ARBA" id="ARBA00023125"/>
    </source>
</evidence>
<name>A0ABQ2YMS6_9GAMM</name>
<dbReference type="RefSeq" id="WP_229803381.1">
    <property type="nucleotide sequence ID" value="NZ_BMXS01000006.1"/>
</dbReference>
<keyword evidence="7" id="KW-1185">Reference proteome</keyword>
<evidence type="ECO:0000313" key="7">
    <source>
        <dbReference type="Proteomes" id="UP000653056"/>
    </source>
</evidence>
<sequence>MSTGTLRQDLELANWTSGTVNSAGTGATMAMGRGEATRERILAITEAAVLAKGFGATSIEEVIAEAGITKSGFFYHFRDKNELARALLQRYMERDDALLDDVFARGRELATDPLNGFLVGLKLLAETMADLPGGHPGCLVATYAYQERLFDRGVCELNQHIVFHWRARFRTLLEEIVEHSETKEPVDLDALADMVSTVIEGGLVLGRATGDPNILPKQLMLLRSYIKLLFEPATSAVH</sequence>
<dbReference type="PANTHER" id="PTHR47506">
    <property type="entry name" value="TRANSCRIPTIONAL REGULATORY PROTEIN"/>
    <property type="match status" value="1"/>
</dbReference>
<dbReference type="SUPFAM" id="SSF48498">
    <property type="entry name" value="Tetracyclin repressor-like, C-terminal domain"/>
    <property type="match status" value="1"/>
</dbReference>
<dbReference type="EMBL" id="BMXS01000006">
    <property type="protein sequence ID" value="GGX89299.1"/>
    <property type="molecule type" value="Genomic_DNA"/>
</dbReference>
<dbReference type="PROSITE" id="PS50977">
    <property type="entry name" value="HTH_TETR_2"/>
    <property type="match status" value="1"/>
</dbReference>
<dbReference type="SUPFAM" id="SSF46689">
    <property type="entry name" value="Homeodomain-like"/>
    <property type="match status" value="1"/>
</dbReference>
<dbReference type="Pfam" id="PF00440">
    <property type="entry name" value="TetR_N"/>
    <property type="match status" value="1"/>
</dbReference>
<evidence type="ECO:0000256" key="3">
    <source>
        <dbReference type="ARBA" id="ARBA00023163"/>
    </source>
</evidence>
<evidence type="ECO:0000259" key="5">
    <source>
        <dbReference type="PROSITE" id="PS50977"/>
    </source>
</evidence>
<dbReference type="Proteomes" id="UP000653056">
    <property type="component" value="Unassembled WGS sequence"/>
</dbReference>
<proteinExistence type="predicted"/>
<dbReference type="InterPro" id="IPR001647">
    <property type="entry name" value="HTH_TetR"/>
</dbReference>
<evidence type="ECO:0000256" key="4">
    <source>
        <dbReference type="PROSITE-ProRule" id="PRU00335"/>
    </source>
</evidence>
<dbReference type="Gene3D" id="1.10.357.10">
    <property type="entry name" value="Tetracycline Repressor, domain 2"/>
    <property type="match status" value="1"/>
</dbReference>
<dbReference type="PANTHER" id="PTHR47506:SF1">
    <property type="entry name" value="HTH-TYPE TRANSCRIPTIONAL REGULATOR YJDC"/>
    <property type="match status" value="1"/>
</dbReference>
<evidence type="ECO:0000313" key="6">
    <source>
        <dbReference type="EMBL" id="GGX89299.1"/>
    </source>
</evidence>
<reference evidence="7" key="1">
    <citation type="journal article" date="2019" name="Int. J. Syst. Evol. Microbiol.">
        <title>The Global Catalogue of Microorganisms (GCM) 10K type strain sequencing project: providing services to taxonomists for standard genome sequencing and annotation.</title>
        <authorList>
            <consortium name="The Broad Institute Genomics Platform"/>
            <consortium name="The Broad Institute Genome Sequencing Center for Infectious Disease"/>
            <person name="Wu L."/>
            <person name="Ma J."/>
        </authorList>
    </citation>
    <scope>NUCLEOTIDE SEQUENCE [LARGE SCALE GENOMIC DNA]</scope>
    <source>
        <strain evidence="7">KCTC 22228</strain>
    </source>
</reference>
<organism evidence="6 7">
    <name type="scientific">Litchfieldella qijiaojingensis</name>
    <dbReference type="NCBI Taxonomy" id="980347"/>
    <lineage>
        <taxon>Bacteria</taxon>
        <taxon>Pseudomonadati</taxon>
        <taxon>Pseudomonadota</taxon>
        <taxon>Gammaproteobacteria</taxon>
        <taxon>Oceanospirillales</taxon>
        <taxon>Halomonadaceae</taxon>
        <taxon>Litchfieldella</taxon>
    </lineage>
</organism>
<keyword evidence="3" id="KW-0804">Transcription</keyword>